<reference evidence="2" key="1">
    <citation type="journal article" date="2023" name="Nat. Plants">
        <title>Single-cell RNA sequencing provides a high-resolution roadmap for understanding the multicellular compartmentation of specialized metabolism.</title>
        <authorList>
            <person name="Sun S."/>
            <person name="Shen X."/>
            <person name="Li Y."/>
            <person name="Li Y."/>
            <person name="Wang S."/>
            <person name="Li R."/>
            <person name="Zhang H."/>
            <person name="Shen G."/>
            <person name="Guo B."/>
            <person name="Wei J."/>
            <person name="Xu J."/>
            <person name="St-Pierre B."/>
            <person name="Chen S."/>
            <person name="Sun C."/>
        </authorList>
    </citation>
    <scope>NUCLEOTIDE SEQUENCE [LARGE SCALE GENOMIC DNA]</scope>
</reference>
<protein>
    <submittedName>
        <fullName evidence="1">Uncharacterized protein</fullName>
    </submittedName>
</protein>
<name>A0ACB9ZQ18_CATRO</name>
<evidence type="ECO:0000313" key="1">
    <source>
        <dbReference type="EMBL" id="KAI5649807.1"/>
    </source>
</evidence>
<organism evidence="1 2">
    <name type="scientific">Catharanthus roseus</name>
    <name type="common">Madagascar periwinkle</name>
    <name type="synonym">Vinca rosea</name>
    <dbReference type="NCBI Taxonomy" id="4058"/>
    <lineage>
        <taxon>Eukaryota</taxon>
        <taxon>Viridiplantae</taxon>
        <taxon>Streptophyta</taxon>
        <taxon>Embryophyta</taxon>
        <taxon>Tracheophyta</taxon>
        <taxon>Spermatophyta</taxon>
        <taxon>Magnoliopsida</taxon>
        <taxon>eudicotyledons</taxon>
        <taxon>Gunneridae</taxon>
        <taxon>Pentapetalae</taxon>
        <taxon>asterids</taxon>
        <taxon>lamiids</taxon>
        <taxon>Gentianales</taxon>
        <taxon>Apocynaceae</taxon>
        <taxon>Rauvolfioideae</taxon>
        <taxon>Vinceae</taxon>
        <taxon>Catharanthinae</taxon>
        <taxon>Catharanthus</taxon>
    </lineage>
</organism>
<accession>A0ACB9ZQ18</accession>
<evidence type="ECO:0000313" key="2">
    <source>
        <dbReference type="Proteomes" id="UP001060085"/>
    </source>
</evidence>
<keyword evidence="2" id="KW-1185">Reference proteome</keyword>
<sequence length="486" mass="54693">MPSMVSWGVIGFYLVLLVFPSFGSNLDYGSALTKSLLYFEAQRSGKLPHDQRVQWRANSALSDGKSQQVDLVGGYYDAGDNVKFGFPMAFTVTMLAWSVVEFGEKLKANNEIRNALKAIKWGTDYLMKAHPEPNVLYGEVGDGQSDHVCWQRPEDMTTPRTAYIIDENHPGSDLAAETAAALAAASIAFGKRSPRLSGQLVTHATQLFDFADKYRGLYQNSISVAGEFYSSSGFEDELLWAAAWLFRATGEKRYIKYIRDFPNSGGVRSSFSWDDKFVGAQILIAKYFRDEKMLQTRNYRQYRDSAEQFICNCIQKGNQNWKMTNGGLLWYQQFNNLQYVTTASFIITTYAQTLLKSHQTMRCPAAQVQPQELITFVQNQVNYILGENPRKMSYMVGFASKYPEQVHHRGASIVSIRKNRTEVSCKEGFEEWESRNAPNPNVIVGAIVGGPDEADNYNDNRGNYQQAESATYNSAPLVGVLAYFAQ</sequence>
<dbReference type="EMBL" id="CM044708">
    <property type="protein sequence ID" value="KAI5649807.1"/>
    <property type="molecule type" value="Genomic_DNA"/>
</dbReference>
<dbReference type="Proteomes" id="UP001060085">
    <property type="component" value="Linkage Group LG08"/>
</dbReference>
<comment type="caution">
    <text evidence="1">The sequence shown here is derived from an EMBL/GenBank/DDBJ whole genome shotgun (WGS) entry which is preliminary data.</text>
</comment>
<gene>
    <name evidence="1" type="ORF">M9H77_35812</name>
</gene>
<proteinExistence type="predicted"/>